<dbReference type="GO" id="GO:0006355">
    <property type="term" value="P:regulation of DNA-templated transcription"/>
    <property type="evidence" value="ECO:0007669"/>
    <property type="project" value="InterPro"/>
</dbReference>
<dbReference type="InterPro" id="IPR049874">
    <property type="entry name" value="ROK_cs"/>
</dbReference>
<reference evidence="3 4" key="1">
    <citation type="journal article" date="2009" name="Biosci. Biotechnol. Biochem.">
        <title>WeGAS: a web-based microbial genome annotation system.</title>
        <authorList>
            <person name="Lee D."/>
            <person name="Seo H."/>
            <person name="Park C."/>
            <person name="Park K."/>
        </authorList>
    </citation>
    <scope>NUCLEOTIDE SEQUENCE [LARGE SCALE GENOMIC DNA]</scope>
    <source>
        <strain evidence="4">ATCC 49049 / DSM 4359 / NBRC 107923 / NS-E</strain>
    </source>
</reference>
<dbReference type="InterPro" id="IPR036388">
    <property type="entry name" value="WH-like_DNA-bd_sf"/>
</dbReference>
<dbReference type="PANTHER" id="PTHR18964:SF110">
    <property type="entry name" value="TRANSCRIPTIONAL REGULATOR, XYLR-RELATED"/>
    <property type="match status" value="1"/>
</dbReference>
<gene>
    <name evidence="3" type="ordered locus">CTN_0581</name>
</gene>
<organism evidence="3 4">
    <name type="scientific">Thermotoga neapolitana (strain ATCC 49049 / DSM 4359 / NBRC 107923 / NS-E)</name>
    <dbReference type="NCBI Taxonomy" id="309803"/>
    <lineage>
        <taxon>Bacteria</taxon>
        <taxon>Thermotogati</taxon>
        <taxon>Thermotogota</taxon>
        <taxon>Thermotogae</taxon>
        <taxon>Thermotogales</taxon>
        <taxon>Thermotogaceae</taxon>
        <taxon>Thermotoga</taxon>
    </lineage>
</organism>
<dbReference type="SUPFAM" id="SSF46785">
    <property type="entry name" value="Winged helix' DNA-binding domain"/>
    <property type="match status" value="1"/>
</dbReference>
<dbReference type="AlphaFoldDB" id="B9K724"/>
<accession>B9K724</accession>
<evidence type="ECO:0000256" key="1">
    <source>
        <dbReference type="ARBA" id="ARBA00006479"/>
    </source>
</evidence>
<dbReference type="EMBL" id="CP000916">
    <property type="protein sequence ID" value="ACM22757.1"/>
    <property type="molecule type" value="Genomic_DNA"/>
</dbReference>
<sequence>MKSSCREVSNLKYNSPRIKILNKKTILKVIHENHPLSRSDISEITGLTPSSVTRLTKELIDEGYIREIGTMGKNSPGRRRVLLDLKKEAFLSLVFDIGVNITTYGIGFFDGEVELRGTFNTPKNPEEFFKTAREIYERISREHSITRISFSVPGMVDLEEKKILLAPNLGWENVNIEDLLEVDVPVLADNEANLSMLAEKYHSEDLRNVEEAVFIIIREGVGTGLMVDGKIFRGPSFTAGEAGHMTVNMYSDRQCHCSNWGCWELVSSINWAIEQYGKELEGRNSIEKFQALKQKNDAKRVLMRFAENIAVGIVNLVNILNPELVILGGEVVDLGDSFFSIIEDFVRQRALKAAVRNLKIRPTAFRNISSNLVGAAVLAVEDIIEKVR</sequence>
<evidence type="ECO:0000313" key="3">
    <source>
        <dbReference type="EMBL" id="ACM22757.1"/>
    </source>
</evidence>
<dbReference type="Proteomes" id="UP000000445">
    <property type="component" value="Chromosome"/>
</dbReference>
<dbReference type="Pfam" id="PF00480">
    <property type="entry name" value="ROK"/>
    <property type="match status" value="1"/>
</dbReference>
<proteinExistence type="inferred from homology"/>
<feature type="domain" description="HTH crp-type" evidence="2">
    <location>
        <begin position="28"/>
        <end position="84"/>
    </location>
</feature>
<comment type="similarity">
    <text evidence="1">Belongs to the ROK (NagC/XylR) family.</text>
</comment>
<dbReference type="eggNOG" id="COG1414">
    <property type="taxonomic scope" value="Bacteria"/>
</dbReference>
<dbReference type="Gene3D" id="3.30.420.40">
    <property type="match status" value="2"/>
</dbReference>
<dbReference type="GO" id="GO:0003677">
    <property type="term" value="F:DNA binding"/>
    <property type="evidence" value="ECO:0007669"/>
    <property type="project" value="InterPro"/>
</dbReference>
<dbReference type="eggNOG" id="COG1940">
    <property type="taxonomic scope" value="Bacteria"/>
</dbReference>
<dbReference type="Pfam" id="PF13412">
    <property type="entry name" value="HTH_24"/>
    <property type="match status" value="1"/>
</dbReference>
<evidence type="ECO:0000313" key="4">
    <source>
        <dbReference type="Proteomes" id="UP000000445"/>
    </source>
</evidence>
<dbReference type="InterPro" id="IPR036390">
    <property type="entry name" value="WH_DNA-bd_sf"/>
</dbReference>
<dbReference type="SUPFAM" id="SSF53067">
    <property type="entry name" value="Actin-like ATPase domain"/>
    <property type="match status" value="1"/>
</dbReference>
<dbReference type="InterPro" id="IPR012318">
    <property type="entry name" value="HTH_CRP"/>
</dbReference>
<dbReference type="SMART" id="SM00419">
    <property type="entry name" value="HTH_CRP"/>
    <property type="match status" value="1"/>
</dbReference>
<keyword evidence="4" id="KW-1185">Reference proteome</keyword>
<dbReference type="InterPro" id="IPR043129">
    <property type="entry name" value="ATPase_NBD"/>
</dbReference>
<dbReference type="HOGENOM" id="CLU_036604_13_1_0"/>
<dbReference type="PROSITE" id="PS01125">
    <property type="entry name" value="ROK"/>
    <property type="match status" value="1"/>
</dbReference>
<protein>
    <submittedName>
        <fullName evidence="3">ROK family protein</fullName>
    </submittedName>
</protein>
<name>B9K724_THENN</name>
<dbReference type="STRING" id="309803.CTN_0581"/>
<evidence type="ECO:0000259" key="2">
    <source>
        <dbReference type="SMART" id="SM00419"/>
    </source>
</evidence>
<dbReference type="InterPro" id="IPR000600">
    <property type="entry name" value="ROK"/>
</dbReference>
<dbReference type="Gene3D" id="1.10.10.10">
    <property type="entry name" value="Winged helix-like DNA-binding domain superfamily/Winged helix DNA-binding domain"/>
    <property type="match status" value="1"/>
</dbReference>
<dbReference type="PANTHER" id="PTHR18964">
    <property type="entry name" value="ROK (REPRESSOR, ORF, KINASE) FAMILY"/>
    <property type="match status" value="1"/>
</dbReference>
<dbReference type="KEGG" id="tna:CTN_0581"/>